<evidence type="ECO:0000313" key="2">
    <source>
        <dbReference type="EMBL" id="TFD52298.1"/>
    </source>
</evidence>
<accession>A0A4R9A4U4</accession>
<feature type="domain" description="DUF7715" evidence="1">
    <location>
        <begin position="1"/>
        <end position="128"/>
    </location>
</feature>
<organism evidence="2 3">
    <name type="scientific">Cryobacterium frigoriphilum</name>
    <dbReference type="NCBI Taxonomy" id="1259150"/>
    <lineage>
        <taxon>Bacteria</taxon>
        <taxon>Bacillati</taxon>
        <taxon>Actinomycetota</taxon>
        <taxon>Actinomycetes</taxon>
        <taxon>Micrococcales</taxon>
        <taxon>Microbacteriaceae</taxon>
        <taxon>Cryobacterium</taxon>
    </lineage>
</organism>
<sequence length="134" mass="14458">MKALVATRATQGLRATDRTDCVEGEMVWMIAPCETSRRSPDGPCDCGRTFLGMSSQGATTTAMVRDIAGMSRENYEDALRGSFAARGLCSRCRTAFFPTHVDELLALAGALPEGAIVGRRLGKLVVRVGRHLPR</sequence>
<evidence type="ECO:0000313" key="3">
    <source>
        <dbReference type="Proteomes" id="UP000297447"/>
    </source>
</evidence>
<dbReference type="OrthoDB" id="3476326at2"/>
<dbReference type="Proteomes" id="UP000297447">
    <property type="component" value="Unassembled WGS sequence"/>
</dbReference>
<reference evidence="2 3" key="1">
    <citation type="submission" date="2019-03" db="EMBL/GenBank/DDBJ databases">
        <title>Genomics of glacier-inhabiting Cryobacterium strains.</title>
        <authorList>
            <person name="Liu Q."/>
            <person name="Xin Y.-H."/>
        </authorList>
    </citation>
    <scope>NUCLEOTIDE SEQUENCE [LARGE SCALE GENOMIC DNA]</scope>
    <source>
        <strain evidence="2 3">Hh14</strain>
    </source>
</reference>
<keyword evidence="3" id="KW-1185">Reference proteome</keyword>
<name>A0A4R9A4U4_9MICO</name>
<comment type="caution">
    <text evidence="2">The sequence shown here is derived from an EMBL/GenBank/DDBJ whole genome shotgun (WGS) entry which is preliminary data.</text>
</comment>
<dbReference type="RefSeq" id="WP_134518809.1">
    <property type="nucleotide sequence ID" value="NZ_SOHE01000029.1"/>
</dbReference>
<proteinExistence type="predicted"/>
<gene>
    <name evidence="2" type="ORF">E3T55_06380</name>
</gene>
<dbReference type="Pfam" id="PF24831">
    <property type="entry name" value="DUF7715"/>
    <property type="match status" value="1"/>
</dbReference>
<dbReference type="EMBL" id="SOHE01000029">
    <property type="protein sequence ID" value="TFD52298.1"/>
    <property type="molecule type" value="Genomic_DNA"/>
</dbReference>
<dbReference type="InterPro" id="IPR056132">
    <property type="entry name" value="DUF7715"/>
</dbReference>
<dbReference type="AlphaFoldDB" id="A0A4R9A4U4"/>
<evidence type="ECO:0000259" key="1">
    <source>
        <dbReference type="Pfam" id="PF24831"/>
    </source>
</evidence>
<protein>
    <recommendedName>
        <fullName evidence="1">DUF7715 domain-containing protein</fullName>
    </recommendedName>
</protein>